<keyword evidence="3" id="KW-1185">Reference proteome</keyword>
<proteinExistence type="predicted"/>
<dbReference type="Proteomes" id="UP000265926">
    <property type="component" value="Unassembled WGS sequence"/>
</dbReference>
<dbReference type="AlphaFoldDB" id="A0A399SZE5"/>
<evidence type="ECO:0008006" key="4">
    <source>
        <dbReference type="Google" id="ProtNLM"/>
    </source>
</evidence>
<feature type="chain" id="PRO_5017241481" description="Macroglobulin domain-containing protein" evidence="1">
    <location>
        <begin position="22"/>
        <end position="547"/>
    </location>
</feature>
<organism evidence="2 3">
    <name type="scientific">Maribellus luteus</name>
    <dbReference type="NCBI Taxonomy" id="2305463"/>
    <lineage>
        <taxon>Bacteria</taxon>
        <taxon>Pseudomonadati</taxon>
        <taxon>Bacteroidota</taxon>
        <taxon>Bacteroidia</taxon>
        <taxon>Marinilabiliales</taxon>
        <taxon>Prolixibacteraceae</taxon>
        <taxon>Maribellus</taxon>
    </lineage>
</organism>
<protein>
    <recommendedName>
        <fullName evidence="4">Macroglobulin domain-containing protein</fullName>
    </recommendedName>
</protein>
<evidence type="ECO:0000256" key="1">
    <source>
        <dbReference type="SAM" id="SignalP"/>
    </source>
</evidence>
<reference evidence="2 3" key="1">
    <citation type="submission" date="2018-08" db="EMBL/GenBank/DDBJ databases">
        <title>Pallidiluteibacterium maritimus gen. nov., sp. nov., isolated from coastal sediment.</title>
        <authorList>
            <person name="Zhou L.Y."/>
        </authorList>
    </citation>
    <scope>NUCLEOTIDE SEQUENCE [LARGE SCALE GENOMIC DNA]</scope>
    <source>
        <strain evidence="2 3">XSD2</strain>
    </source>
</reference>
<feature type="signal peptide" evidence="1">
    <location>
        <begin position="1"/>
        <end position="21"/>
    </location>
</feature>
<comment type="caution">
    <text evidence="2">The sequence shown here is derived from an EMBL/GenBank/DDBJ whole genome shotgun (WGS) entry which is preliminary data.</text>
</comment>
<dbReference type="OrthoDB" id="679547at2"/>
<name>A0A399SZE5_9BACT</name>
<accession>A0A399SZE5</accession>
<dbReference type="EMBL" id="QWGR01000005">
    <property type="protein sequence ID" value="RIJ48174.1"/>
    <property type="molecule type" value="Genomic_DNA"/>
</dbReference>
<evidence type="ECO:0000313" key="2">
    <source>
        <dbReference type="EMBL" id="RIJ48174.1"/>
    </source>
</evidence>
<evidence type="ECO:0000313" key="3">
    <source>
        <dbReference type="Proteomes" id="UP000265926"/>
    </source>
</evidence>
<dbReference type="RefSeq" id="WP_119437904.1">
    <property type="nucleotide sequence ID" value="NZ_QWGR01000005.1"/>
</dbReference>
<gene>
    <name evidence="2" type="ORF">D1614_10585</name>
</gene>
<keyword evidence="1" id="KW-0732">Signal</keyword>
<sequence length="547" mass="62130">MKQLICIITIVTGLLSFRAGAQEQIHLFPDRTFCVSGDTVWFSAVISGNGTDNTNNIIHIQLDDLRSNHITKVSVASDKNSGSGYLLVPDSLSTGIYALKAFSNVQKKNPSAVFFTRLLVVYNRFDENISEFNIPDIDLPEKNSDEGISIAATPHSGKSKTVEVDVNVEKSLRSEALEMIVTARLFDPFADQFTKAIESRPDPSMQNAYMPVRENNGILISGRIVQNQTETPVKNTPVFLSIADTLPYFDYCVSDEQGRFYFYVRNAVGKGDIVIQEVSKQARENRIELLGNYIETEGISTTRQILTLAQNTFASDLVKAAYFSRIYKGYRSLPADSFSISKDFQYPFYGPPTFTFYPELFIDLPNFQEISREILNGVQYREKKDEVSIRLLNRGNRSIFNSEPLKLMDGIPIFDPKLLSKLNTQTIEKIDAVYFKRYFGDISFDGVLAVYSKNPTLGWVESVPELNIFKYTFIQPALTPTLHNQSPQSKNIPDFRTVFYREHRTELADPINFRFERSDIKGDFLIEVIAVCKDKRIVKTRKVIHLD</sequence>